<dbReference type="EMBL" id="JAVRBK010000004">
    <property type="protein sequence ID" value="KAK5645029.1"/>
    <property type="molecule type" value="Genomic_DNA"/>
</dbReference>
<organism evidence="5 6">
    <name type="scientific">Pyrocoelia pectoralis</name>
    <dbReference type="NCBI Taxonomy" id="417401"/>
    <lineage>
        <taxon>Eukaryota</taxon>
        <taxon>Metazoa</taxon>
        <taxon>Ecdysozoa</taxon>
        <taxon>Arthropoda</taxon>
        <taxon>Hexapoda</taxon>
        <taxon>Insecta</taxon>
        <taxon>Pterygota</taxon>
        <taxon>Neoptera</taxon>
        <taxon>Endopterygota</taxon>
        <taxon>Coleoptera</taxon>
        <taxon>Polyphaga</taxon>
        <taxon>Elateriformia</taxon>
        <taxon>Elateroidea</taxon>
        <taxon>Lampyridae</taxon>
        <taxon>Lampyrinae</taxon>
        <taxon>Pyrocoelia</taxon>
    </lineage>
</organism>
<dbReference type="AlphaFoldDB" id="A0AAN7VJM3"/>
<evidence type="ECO:0000313" key="5">
    <source>
        <dbReference type="EMBL" id="KAK5645029.1"/>
    </source>
</evidence>
<keyword evidence="4" id="KW-1133">Transmembrane helix</keyword>
<dbReference type="InterPro" id="IPR002213">
    <property type="entry name" value="UDP_glucos_trans"/>
</dbReference>
<evidence type="ECO:0008006" key="7">
    <source>
        <dbReference type="Google" id="ProtNLM"/>
    </source>
</evidence>
<keyword evidence="6" id="KW-1185">Reference proteome</keyword>
<dbReference type="CDD" id="cd03784">
    <property type="entry name" value="GT1_Gtf-like"/>
    <property type="match status" value="1"/>
</dbReference>
<comment type="similarity">
    <text evidence="1">Belongs to the UDP-glycosyltransferase family.</text>
</comment>
<keyword evidence="4" id="KW-0812">Transmembrane</keyword>
<name>A0AAN7VJM3_9COLE</name>
<dbReference type="PANTHER" id="PTHR48043:SF159">
    <property type="entry name" value="EG:EG0003.4 PROTEIN-RELATED"/>
    <property type="match status" value="1"/>
</dbReference>
<evidence type="ECO:0000256" key="3">
    <source>
        <dbReference type="ARBA" id="ARBA00022679"/>
    </source>
</evidence>
<dbReference type="Gene3D" id="3.40.50.2000">
    <property type="entry name" value="Glycogen Phosphorylase B"/>
    <property type="match status" value="1"/>
</dbReference>
<protein>
    <recommendedName>
        <fullName evidence="7">UDP-glucuronosyltransferase</fullName>
    </recommendedName>
</protein>
<keyword evidence="3" id="KW-0808">Transferase</keyword>
<keyword evidence="4" id="KW-0472">Membrane</keyword>
<dbReference type="InterPro" id="IPR050271">
    <property type="entry name" value="UDP-glycosyltransferase"/>
</dbReference>
<evidence type="ECO:0000256" key="4">
    <source>
        <dbReference type="SAM" id="Phobius"/>
    </source>
</evidence>
<dbReference type="FunFam" id="3.40.50.2000:FF:000050">
    <property type="entry name" value="UDP-glucuronosyltransferase"/>
    <property type="match status" value="1"/>
</dbReference>
<accession>A0AAN7VJM3</accession>
<dbReference type="SUPFAM" id="SSF53756">
    <property type="entry name" value="UDP-Glycosyltransferase/glycogen phosphorylase"/>
    <property type="match status" value="1"/>
</dbReference>
<evidence type="ECO:0000256" key="1">
    <source>
        <dbReference type="ARBA" id="ARBA00009995"/>
    </source>
</evidence>
<dbReference type="Pfam" id="PF00201">
    <property type="entry name" value="UDPGT"/>
    <property type="match status" value="1"/>
</dbReference>
<evidence type="ECO:0000256" key="2">
    <source>
        <dbReference type="ARBA" id="ARBA00022676"/>
    </source>
</evidence>
<keyword evidence="2" id="KW-0328">Glycosyltransferase</keyword>
<dbReference type="GO" id="GO:0008194">
    <property type="term" value="F:UDP-glycosyltransferase activity"/>
    <property type="evidence" value="ECO:0007669"/>
    <property type="project" value="InterPro"/>
</dbReference>
<dbReference type="Proteomes" id="UP001329430">
    <property type="component" value="Chromosome 4"/>
</dbReference>
<proteinExistence type="inferred from homology"/>
<gene>
    <name evidence="5" type="ORF">RI129_006329</name>
</gene>
<evidence type="ECO:0000313" key="6">
    <source>
        <dbReference type="Proteomes" id="UP001329430"/>
    </source>
</evidence>
<comment type="caution">
    <text evidence="5">The sequence shown here is derived from an EMBL/GenBank/DDBJ whole genome shotgun (WGS) entry which is preliminary data.</text>
</comment>
<reference evidence="5 6" key="1">
    <citation type="journal article" date="2024" name="Insects">
        <title>An Improved Chromosome-Level Genome Assembly of the Firefly Pyrocoelia pectoralis.</title>
        <authorList>
            <person name="Fu X."/>
            <person name="Meyer-Rochow V.B."/>
            <person name="Ballantyne L."/>
            <person name="Zhu X."/>
        </authorList>
    </citation>
    <scope>NUCLEOTIDE SEQUENCE [LARGE SCALE GENOMIC DNA]</scope>
    <source>
        <strain evidence="5">XCY_ONT2</strain>
    </source>
</reference>
<sequence>MFNNYLQKCCQVLIITLIYIQTVVESSHILGIFHERSFSHQILGRRLLLELASRGHHVTMLTPVLPKFNAANFTAIEMNLGEQGTGSGTNLFEFAKNNIWDMVVNIDEVCLGWTETVLKDKNLQRLLRSNQHFDLVIMEQLGNDALKGICYHYNAICIVLSTMGPTWLTNEQMRNPSNPAFMPDMLVNYPPTMNFYERFHNAYAQYLRQVYFFTYTINQHNKLLQTYFPGAPHILEIVYNVSLVLLNSHYSISNPASNLPNVIEIGGFHLDEPKTLPLNLETFLNEAEHGAIYFSMGSILHIQDMETAKFEAIIKQLGQLPQKVLWKVDNTTLPELPSNIMVVNWAPQLDVLAHPNIRLFITHGGLLSITEAVSCGVPILGISVFADQGYNSAFAEVSGFGIAVPYGILNEENFGQALDRLLNNSTYMENAKQRANVFRDQPMKPLDRAMFWIEYVIRHKGAPHLRSAALNLTWYQYLLFDVFFVLFLFIVVIGFIFMKMYTCLYRKLFKAQSHVKQKVE</sequence>
<feature type="transmembrane region" description="Helical" evidence="4">
    <location>
        <begin position="474"/>
        <end position="498"/>
    </location>
</feature>
<dbReference type="PANTHER" id="PTHR48043">
    <property type="entry name" value="EG:EG0003.4 PROTEIN-RELATED"/>
    <property type="match status" value="1"/>
</dbReference>